<dbReference type="Gene3D" id="2.30.29.30">
    <property type="entry name" value="Pleckstrin-homology domain (PH domain)/Phosphotyrosine-binding domain (PTB)"/>
    <property type="match status" value="2"/>
</dbReference>
<keyword evidence="12" id="KW-1185">Reference proteome</keyword>
<dbReference type="PANTHER" id="PTHR46415:SF2">
    <property type="entry name" value="BETA, PUTATIVE-RELATED"/>
    <property type="match status" value="1"/>
</dbReference>
<accession>A0A2A6CBL0</accession>
<evidence type="ECO:0000256" key="1">
    <source>
        <dbReference type="ARBA" id="ARBA00004123"/>
    </source>
</evidence>
<evidence type="ECO:0000256" key="2">
    <source>
        <dbReference type="ARBA" id="ARBA00004220"/>
    </source>
</evidence>
<dbReference type="GO" id="GO:0005634">
    <property type="term" value="C:nucleus"/>
    <property type="evidence" value="ECO:0007669"/>
    <property type="project" value="UniProtKB-SubCell"/>
</dbReference>
<evidence type="ECO:0000313" key="12">
    <source>
        <dbReference type="Proteomes" id="UP000005239"/>
    </source>
</evidence>
<evidence type="ECO:0000256" key="9">
    <source>
        <dbReference type="SAM" id="Coils"/>
    </source>
</evidence>
<feature type="compositionally biased region" description="Low complexity" evidence="10">
    <location>
        <begin position="1020"/>
        <end position="1044"/>
    </location>
</feature>
<feature type="compositionally biased region" description="Basic and acidic residues" evidence="10">
    <location>
        <begin position="708"/>
        <end position="726"/>
    </location>
</feature>
<dbReference type="OrthoDB" id="5869378at2759"/>
<dbReference type="SUPFAM" id="SSF50729">
    <property type="entry name" value="PH domain-like"/>
    <property type="match status" value="2"/>
</dbReference>
<keyword evidence="7" id="KW-0131">Cell cycle</keyword>
<evidence type="ECO:0000256" key="7">
    <source>
        <dbReference type="ARBA" id="ARBA00023306"/>
    </source>
</evidence>
<keyword evidence="6" id="KW-0966">Cell projection</keyword>
<feature type="compositionally biased region" description="Acidic residues" evidence="10">
    <location>
        <begin position="1414"/>
        <end position="1427"/>
    </location>
</feature>
<keyword evidence="8" id="KW-0968">Cytoplasmic vesicle</keyword>
<feature type="compositionally biased region" description="Low complexity" evidence="10">
    <location>
        <begin position="691"/>
        <end position="705"/>
    </location>
</feature>
<feature type="compositionally biased region" description="Basic and acidic residues" evidence="10">
    <location>
        <begin position="937"/>
        <end position="957"/>
    </location>
</feature>
<evidence type="ECO:0000256" key="6">
    <source>
        <dbReference type="ARBA" id="ARBA00023273"/>
    </source>
</evidence>
<dbReference type="SMART" id="SM00233">
    <property type="entry name" value="PH"/>
    <property type="match status" value="1"/>
</dbReference>
<dbReference type="Gene3D" id="1.20.1270.60">
    <property type="entry name" value="Arfaptin homology (AH) domain/BAR domain"/>
    <property type="match status" value="1"/>
</dbReference>
<protein>
    <submittedName>
        <fullName evidence="11">Pleckstrin homology domain containing protein</fullName>
    </submittedName>
</protein>
<dbReference type="EnsemblMetazoa" id="PPA07229.1">
    <property type="protein sequence ID" value="PPA07229.1"/>
    <property type="gene ID" value="WBGene00096783"/>
</dbReference>
<comment type="subcellular location">
    <subcellularLocation>
        <location evidence="4">Cell projection</location>
        <location evidence="4">Ruffle</location>
    </subcellularLocation>
    <subcellularLocation>
        <location evidence="3">Cytoplasmic vesicle</location>
        <location evidence="3">Phagosome</location>
    </subcellularLocation>
    <subcellularLocation>
        <location evidence="2">Early endosome membrane</location>
        <topology evidence="2">Peripheral membrane protein</topology>
    </subcellularLocation>
    <subcellularLocation>
        <location evidence="1">Nucleus</location>
    </subcellularLocation>
</comment>
<evidence type="ECO:0000313" key="11">
    <source>
        <dbReference type="EnsemblMetazoa" id="PPA07229.1"/>
    </source>
</evidence>
<name>A0A2A6CBL0_PRIPA</name>
<keyword evidence="9" id="KW-0175">Coiled coil</keyword>
<evidence type="ECO:0000256" key="5">
    <source>
        <dbReference type="ARBA" id="ARBA00023242"/>
    </source>
</evidence>
<dbReference type="SUPFAM" id="SSF103657">
    <property type="entry name" value="BAR/IMD domain-like"/>
    <property type="match status" value="1"/>
</dbReference>
<dbReference type="Proteomes" id="UP000005239">
    <property type="component" value="Unassembled WGS sequence"/>
</dbReference>
<evidence type="ECO:0000256" key="8">
    <source>
        <dbReference type="ARBA" id="ARBA00023329"/>
    </source>
</evidence>
<feature type="region of interest" description="Disordered" evidence="10">
    <location>
        <begin position="626"/>
        <end position="656"/>
    </location>
</feature>
<feature type="region of interest" description="Disordered" evidence="10">
    <location>
        <begin position="690"/>
        <end position="726"/>
    </location>
</feature>
<evidence type="ECO:0000256" key="3">
    <source>
        <dbReference type="ARBA" id="ARBA00004262"/>
    </source>
</evidence>
<dbReference type="GO" id="GO:0010008">
    <property type="term" value="C:endosome membrane"/>
    <property type="evidence" value="ECO:0000318"/>
    <property type="project" value="GO_Central"/>
</dbReference>
<feature type="compositionally biased region" description="Low complexity" evidence="10">
    <location>
        <begin position="1000"/>
        <end position="1012"/>
    </location>
</feature>
<feature type="compositionally biased region" description="Pro residues" evidence="10">
    <location>
        <begin position="811"/>
        <end position="822"/>
    </location>
</feature>
<dbReference type="InterPro" id="IPR001849">
    <property type="entry name" value="PH_domain"/>
</dbReference>
<feature type="coiled-coil region" evidence="9">
    <location>
        <begin position="178"/>
        <end position="205"/>
    </location>
</feature>
<dbReference type="InterPro" id="IPR027267">
    <property type="entry name" value="AH/BAR_dom_sf"/>
</dbReference>
<feature type="region of interest" description="Disordered" evidence="10">
    <location>
        <begin position="922"/>
        <end position="1075"/>
    </location>
</feature>
<dbReference type="InterPro" id="IPR047181">
    <property type="entry name" value="DP13A/B"/>
</dbReference>
<dbReference type="GO" id="GO:0031901">
    <property type="term" value="C:early endosome membrane"/>
    <property type="evidence" value="ECO:0007669"/>
    <property type="project" value="UniProtKB-SubCell"/>
</dbReference>
<dbReference type="PROSITE" id="PS50003">
    <property type="entry name" value="PH_DOMAIN"/>
    <property type="match status" value="1"/>
</dbReference>
<keyword evidence="5" id="KW-0539">Nucleus</keyword>
<dbReference type="GO" id="GO:0023052">
    <property type="term" value="P:signaling"/>
    <property type="evidence" value="ECO:0000318"/>
    <property type="project" value="GO_Central"/>
</dbReference>
<dbReference type="GO" id="GO:0045335">
    <property type="term" value="C:phagocytic vesicle"/>
    <property type="evidence" value="ECO:0007669"/>
    <property type="project" value="UniProtKB-SubCell"/>
</dbReference>
<reference evidence="11" key="2">
    <citation type="submission" date="2022-06" db="UniProtKB">
        <authorList>
            <consortium name="EnsemblMetazoa"/>
        </authorList>
    </citation>
    <scope>IDENTIFICATION</scope>
    <source>
        <strain evidence="11">PS312</strain>
    </source>
</reference>
<dbReference type="Pfam" id="PF00169">
    <property type="entry name" value="PH"/>
    <property type="match status" value="1"/>
</dbReference>
<evidence type="ECO:0000256" key="10">
    <source>
        <dbReference type="SAM" id="MobiDB-lite"/>
    </source>
</evidence>
<feature type="compositionally biased region" description="Polar residues" evidence="10">
    <location>
        <begin position="796"/>
        <end position="810"/>
    </location>
</feature>
<proteinExistence type="predicted"/>
<feature type="compositionally biased region" description="Low complexity" evidence="10">
    <location>
        <begin position="1434"/>
        <end position="1447"/>
    </location>
</feature>
<dbReference type="GO" id="GO:0001726">
    <property type="term" value="C:ruffle"/>
    <property type="evidence" value="ECO:0007669"/>
    <property type="project" value="UniProtKB-SubCell"/>
</dbReference>
<organism evidence="11 12">
    <name type="scientific">Pristionchus pacificus</name>
    <name type="common">Parasitic nematode worm</name>
    <dbReference type="NCBI Taxonomy" id="54126"/>
    <lineage>
        <taxon>Eukaryota</taxon>
        <taxon>Metazoa</taxon>
        <taxon>Ecdysozoa</taxon>
        <taxon>Nematoda</taxon>
        <taxon>Chromadorea</taxon>
        <taxon>Rhabditida</taxon>
        <taxon>Rhabditina</taxon>
        <taxon>Diplogasteromorpha</taxon>
        <taxon>Diplogasteroidea</taxon>
        <taxon>Neodiplogasteridae</taxon>
        <taxon>Pristionchus</taxon>
    </lineage>
</organism>
<evidence type="ECO:0000256" key="4">
    <source>
        <dbReference type="ARBA" id="ARBA00004466"/>
    </source>
</evidence>
<gene>
    <name evidence="11" type="primary">WBGene00096783</name>
</gene>
<dbReference type="Pfam" id="PF16746">
    <property type="entry name" value="BAR_3"/>
    <property type="match status" value="1"/>
</dbReference>
<accession>A0A8R1U618</accession>
<reference evidence="12" key="1">
    <citation type="journal article" date="2008" name="Nat. Genet.">
        <title>The Pristionchus pacificus genome provides a unique perspective on nematode lifestyle and parasitism.</title>
        <authorList>
            <person name="Dieterich C."/>
            <person name="Clifton S.W."/>
            <person name="Schuster L.N."/>
            <person name="Chinwalla A."/>
            <person name="Delehaunty K."/>
            <person name="Dinkelacker I."/>
            <person name="Fulton L."/>
            <person name="Fulton R."/>
            <person name="Godfrey J."/>
            <person name="Minx P."/>
            <person name="Mitreva M."/>
            <person name="Roeseler W."/>
            <person name="Tian H."/>
            <person name="Witte H."/>
            <person name="Yang S.P."/>
            <person name="Wilson R.K."/>
            <person name="Sommer R.J."/>
        </authorList>
    </citation>
    <scope>NUCLEOTIDE SEQUENCE [LARGE SCALE GENOMIC DNA]</scope>
    <source>
        <strain evidence="12">PS312</strain>
    </source>
</reference>
<feature type="region of interest" description="Disordered" evidence="10">
    <location>
        <begin position="1328"/>
        <end position="1447"/>
    </location>
</feature>
<feature type="region of interest" description="Disordered" evidence="10">
    <location>
        <begin position="787"/>
        <end position="883"/>
    </location>
</feature>
<dbReference type="PANTHER" id="PTHR46415">
    <property type="entry name" value="ADAPTOR PROTEIN, PHOSPHOTYROSINE INTERACTION, PH DOMAIN AND LEUCINE ZIPPER-CONTAINING 2"/>
    <property type="match status" value="1"/>
</dbReference>
<dbReference type="Pfam" id="PF00640">
    <property type="entry name" value="PID"/>
    <property type="match status" value="1"/>
</dbReference>
<sequence>MQIAQLADLTPCSDLPSLQRTAEKLDDVLISLLGRNENDASWQGKHEDANCPEDMKTRLDLADILADIPQQRALIRLFNEDTNQLRDWTNQLLDGVERLTTAQTLVTEAARSVGATIASFKDRRFPLDDVDLDMPQLTSRLSAAIIEQANGMELLAQQLDNCVRYPISKMQKELDNLVEKTADKYESIQEDLIDAEEKYMKFSRKDSKKSNELLGDLTIARNVFNSEAIDYVTRLNGIQSTRYTLLIEPLLSLLHAFKSFHSVGAESCKTAEYTSILSEGQEKMQSVVRAEQISRKGSAERLSILTNRLNIDDFDVSPGCSNNQKQGYLRIRVKSGLFTSNWDRFFILVQGNDLMYQKSDELVSEHLVSLQGCTVSEASEAERRYVFIVTQPSRVPDRQLTFQACSNKDLIEWINVIRNLSAMSSPVSDLQRTEESELDISCYPMQFDLLTIGQLPSPSSLKQTEIHRHFEVRFLGSVEVPKVTSGGEQAVQISMDKVLLARKIHEIESPHPVHLICSSRRVLLKDANDERTLKAFFDFSDIALWMVSKKNENHFALITSVRDSRNQDGVRFMCSVFEAVEGGANVCALLAEETAAAFQEVQAELSAVRLSEKKKEGEKYEKNVLVSNYPLHRHTMPPEPVKGSSSPDDPPKSRSISSRVNVSLLLELRKRKFSTWDEMLETPVDWIEPYANGNAKNGVANGSNGTEESSKNGDHESEDELFKKEEEIEECRPGGAPVLTKLRRGVLEIGPTMSRLRSNTFSSCCLDRLVVMHCSCGEVVKREAYGTHHRMKHPTRSSAPGSPTTSNGSVPPSPLTLQPPPISKLASLPPKMTPPRMIQKRSSPKVVSPPKILSSNNNIEEKKPRLTPPSTVGTQDWKVLSSSDGGGTKLRIVRINPHQSTVTPPSAKESVERIQENNPMMQPLPAVSTVTPSPTGSEERIISPRDRRAAHREEIRQTRPTIRAKHRISTLPVPVVAREEETRTSIPSSINRIPHPHTLYQSQPSTSYPPQSLHRPSTDHPSSISSLHPPSQSPLLISTSSSSSMGPRYTVHSPSSSQMVHPPPPQQRPSPTLTYTNEHGQKVYLMPRGTAQMKRQMPMQHPQQQPMQQMQQGEGMVYGGGQSNGQQGQRQTIVIVLPPGTARNRNGPLVLPPGTALRAIPSGQPTSHLHGTQTIQSGIGPNGQPVHYISHSPLPPSTRRIDMQGGTTMYPHHRIVTTQPHPSTSSIHHQPPPSYHIQQQHHTISSSTVPSYQYQMVHPSDGCHHSNHSDQMGQRVVIGQPVYGVQRVINPGMQRVMEQRRLLHTPSPPPTLQPMPVLRAQLFDEGTSQMRAKKSVSPSMVSSSTVDSPSQLPSSSTGFKDDRGTGKSALMEMLSHDDSSRDDISHEEVVSTGDGDEDEDETMPILECHSTFNEESETTREEEEMPDALEGCDSSTTFSAIPSSSTM</sequence>
<feature type="compositionally biased region" description="Basic and acidic residues" evidence="10">
    <location>
        <begin position="1374"/>
        <end position="1389"/>
    </location>
</feature>
<dbReference type="InterPro" id="IPR006020">
    <property type="entry name" value="PTB/PI_dom"/>
</dbReference>
<feature type="compositionally biased region" description="Low complexity" evidence="10">
    <location>
        <begin position="1335"/>
        <end position="1356"/>
    </location>
</feature>
<dbReference type="InterPro" id="IPR011993">
    <property type="entry name" value="PH-like_dom_sf"/>
</dbReference>
<dbReference type="InterPro" id="IPR004148">
    <property type="entry name" value="BAR_dom"/>
</dbReference>